<evidence type="ECO:0000313" key="2">
    <source>
        <dbReference type="Proteomes" id="UP001189429"/>
    </source>
</evidence>
<keyword evidence="2" id="KW-1185">Reference proteome</keyword>
<gene>
    <name evidence="1" type="ORF">PCOR1329_LOCUS72255</name>
</gene>
<name>A0ABN9X3T4_9DINO</name>
<evidence type="ECO:0000313" key="1">
    <source>
        <dbReference type="EMBL" id="CAK0892635.1"/>
    </source>
</evidence>
<feature type="non-terminal residue" evidence="1">
    <location>
        <position position="97"/>
    </location>
</feature>
<sequence length="97" mass="10406">MEKEAELEGLLERLKAAVDTKDLLVLDPALAECEGAGLPQRDLQEAKDAKAKFELLLAKLKIGVTRSDLAAIKDALGECRSAELPEHALREAVAAQA</sequence>
<dbReference type="EMBL" id="CAUYUJ010019643">
    <property type="protein sequence ID" value="CAK0892635.1"/>
    <property type="molecule type" value="Genomic_DNA"/>
</dbReference>
<protein>
    <submittedName>
        <fullName evidence="1">Uncharacterized protein</fullName>
    </submittedName>
</protein>
<organism evidence="1 2">
    <name type="scientific">Prorocentrum cordatum</name>
    <dbReference type="NCBI Taxonomy" id="2364126"/>
    <lineage>
        <taxon>Eukaryota</taxon>
        <taxon>Sar</taxon>
        <taxon>Alveolata</taxon>
        <taxon>Dinophyceae</taxon>
        <taxon>Prorocentrales</taxon>
        <taxon>Prorocentraceae</taxon>
        <taxon>Prorocentrum</taxon>
    </lineage>
</organism>
<dbReference type="Proteomes" id="UP001189429">
    <property type="component" value="Unassembled WGS sequence"/>
</dbReference>
<proteinExistence type="predicted"/>
<reference evidence="1" key="1">
    <citation type="submission" date="2023-10" db="EMBL/GenBank/DDBJ databases">
        <authorList>
            <person name="Chen Y."/>
            <person name="Shah S."/>
            <person name="Dougan E. K."/>
            <person name="Thang M."/>
            <person name="Chan C."/>
        </authorList>
    </citation>
    <scope>NUCLEOTIDE SEQUENCE [LARGE SCALE GENOMIC DNA]</scope>
</reference>
<accession>A0ABN9X3T4</accession>
<comment type="caution">
    <text evidence="1">The sequence shown here is derived from an EMBL/GenBank/DDBJ whole genome shotgun (WGS) entry which is preliminary data.</text>
</comment>